<proteinExistence type="predicted"/>
<evidence type="ECO:0000313" key="2">
    <source>
        <dbReference type="Proteomes" id="UP001164250"/>
    </source>
</evidence>
<comment type="caution">
    <text evidence="1">The sequence shown here is derived from an EMBL/GenBank/DDBJ whole genome shotgun (WGS) entry which is preliminary data.</text>
</comment>
<accession>A0ACC1C0K2</accession>
<sequence length="310" mass="32903">MESGHEGGTSSELKANQTVTSPKGTSSSLSSSGKDLNNKSKTGANGTRLASDINEEDFAISSLSRLEQPNDGLNNESPTESPPTQVMARTGDDDDNDSGDPGRIPPHVFAGNKANAPVEWSVASNESLFSIHMGNMSFTRDQVSWMGKSGELGLAGDSQFSGPLIDLPSMQPPAPTPTPTPHKSPEPHMRSGNLNQGLGATEAAAAETMREVIRENAVDHSNEKLKLSLPKMDPRSLKHDASTKSFAFPILTGDVENCTSIKGKKQQSLQPETPKASEPQTPVPPQSPKANNKAASQAKWYSCFSCCSIC</sequence>
<evidence type="ECO:0000313" key="1">
    <source>
        <dbReference type="EMBL" id="KAJ0105620.1"/>
    </source>
</evidence>
<reference evidence="2" key="1">
    <citation type="journal article" date="2023" name="G3 (Bethesda)">
        <title>Genome assembly and association tests identify interacting loci associated with vigor, precocity, and sex in interspecific pistachio rootstocks.</title>
        <authorList>
            <person name="Palmer W."/>
            <person name="Jacygrad E."/>
            <person name="Sagayaradj S."/>
            <person name="Cavanaugh K."/>
            <person name="Han R."/>
            <person name="Bertier L."/>
            <person name="Beede B."/>
            <person name="Kafkas S."/>
            <person name="Golino D."/>
            <person name="Preece J."/>
            <person name="Michelmore R."/>
        </authorList>
    </citation>
    <scope>NUCLEOTIDE SEQUENCE [LARGE SCALE GENOMIC DNA]</scope>
</reference>
<protein>
    <submittedName>
        <fullName evidence="1">Uncharacterized protein</fullName>
    </submittedName>
</protein>
<dbReference type="Proteomes" id="UP001164250">
    <property type="component" value="Chromosome 2"/>
</dbReference>
<dbReference type="EMBL" id="CM047898">
    <property type="protein sequence ID" value="KAJ0105620.1"/>
    <property type="molecule type" value="Genomic_DNA"/>
</dbReference>
<keyword evidence="2" id="KW-1185">Reference proteome</keyword>
<organism evidence="1 2">
    <name type="scientific">Pistacia atlantica</name>
    <dbReference type="NCBI Taxonomy" id="434234"/>
    <lineage>
        <taxon>Eukaryota</taxon>
        <taxon>Viridiplantae</taxon>
        <taxon>Streptophyta</taxon>
        <taxon>Embryophyta</taxon>
        <taxon>Tracheophyta</taxon>
        <taxon>Spermatophyta</taxon>
        <taxon>Magnoliopsida</taxon>
        <taxon>eudicotyledons</taxon>
        <taxon>Gunneridae</taxon>
        <taxon>Pentapetalae</taxon>
        <taxon>rosids</taxon>
        <taxon>malvids</taxon>
        <taxon>Sapindales</taxon>
        <taxon>Anacardiaceae</taxon>
        <taxon>Pistacia</taxon>
    </lineage>
</organism>
<name>A0ACC1C0K2_9ROSI</name>
<gene>
    <name evidence="1" type="ORF">Patl1_18906</name>
</gene>